<protein>
    <submittedName>
        <fullName evidence="1">Uncharacterized protein</fullName>
    </submittedName>
</protein>
<proteinExistence type="predicted"/>
<organism evidence="1 2">
    <name type="scientific">Nelumbo nucifera</name>
    <name type="common">Sacred lotus</name>
    <dbReference type="NCBI Taxonomy" id="4432"/>
    <lineage>
        <taxon>Eukaryota</taxon>
        <taxon>Viridiplantae</taxon>
        <taxon>Streptophyta</taxon>
        <taxon>Embryophyta</taxon>
        <taxon>Tracheophyta</taxon>
        <taxon>Spermatophyta</taxon>
        <taxon>Magnoliopsida</taxon>
        <taxon>Proteales</taxon>
        <taxon>Nelumbonaceae</taxon>
        <taxon>Nelumbo</taxon>
    </lineage>
</organism>
<dbReference type="Proteomes" id="UP000607653">
    <property type="component" value="Unassembled WGS sequence"/>
</dbReference>
<dbReference type="AlphaFoldDB" id="A0A822ZSZ9"/>
<sequence>MISLKFTRGLFTWATAPAFFIRIITKFNIYKTQNKFNGNSYRENTNQINSKKKEANTNNIDKNRATLQLSYQRKSSIYPTQAFWLGQTRKRPNQILQLSKGVITPQ</sequence>
<keyword evidence="2" id="KW-1185">Reference proteome</keyword>
<gene>
    <name evidence="1" type="ORF">HUJ06_017944</name>
</gene>
<comment type="caution">
    <text evidence="1">The sequence shown here is derived from an EMBL/GenBank/DDBJ whole genome shotgun (WGS) entry which is preliminary data.</text>
</comment>
<evidence type="ECO:0000313" key="1">
    <source>
        <dbReference type="EMBL" id="DAD48007.1"/>
    </source>
</evidence>
<accession>A0A822ZSZ9</accession>
<name>A0A822ZSZ9_NELNU</name>
<reference evidence="1 2" key="1">
    <citation type="journal article" date="2020" name="Mol. Biol. Evol.">
        <title>Distinct Expression and Methylation Patterns for Genes with Different Fates following a Single Whole-Genome Duplication in Flowering Plants.</title>
        <authorList>
            <person name="Shi T."/>
            <person name="Rahmani R.S."/>
            <person name="Gugger P.F."/>
            <person name="Wang M."/>
            <person name="Li H."/>
            <person name="Zhang Y."/>
            <person name="Li Z."/>
            <person name="Wang Q."/>
            <person name="Van de Peer Y."/>
            <person name="Marchal K."/>
            <person name="Chen J."/>
        </authorList>
    </citation>
    <scope>NUCLEOTIDE SEQUENCE [LARGE SCALE GENOMIC DNA]</scope>
    <source>
        <tissue evidence="1">Leaf</tissue>
    </source>
</reference>
<dbReference type="EMBL" id="DUZY01000008">
    <property type="protein sequence ID" value="DAD48007.1"/>
    <property type="molecule type" value="Genomic_DNA"/>
</dbReference>
<evidence type="ECO:0000313" key="2">
    <source>
        <dbReference type="Proteomes" id="UP000607653"/>
    </source>
</evidence>